<dbReference type="Proteomes" id="UP000001075">
    <property type="component" value="Unassembled WGS sequence"/>
</dbReference>
<accession>G3HCR1</accession>
<proteinExistence type="predicted"/>
<dbReference type="InParanoid" id="G3HCR1"/>
<reference evidence="2" key="1">
    <citation type="journal article" date="2011" name="Nat. Biotechnol.">
        <title>The genomic sequence of the Chinese hamster ovary (CHO)-K1 cell line.</title>
        <authorList>
            <person name="Xu X."/>
            <person name="Nagarajan H."/>
            <person name="Lewis N.E."/>
            <person name="Pan S."/>
            <person name="Cai Z."/>
            <person name="Liu X."/>
            <person name="Chen W."/>
            <person name="Xie M."/>
            <person name="Wang W."/>
            <person name="Hammond S."/>
            <person name="Andersen M.R."/>
            <person name="Neff N."/>
            <person name="Passarelli B."/>
            <person name="Koh W."/>
            <person name="Fan H.C."/>
            <person name="Wang J."/>
            <person name="Gui Y."/>
            <person name="Lee K.H."/>
            <person name="Betenbaugh M.J."/>
            <person name="Quake S.R."/>
            <person name="Famili I."/>
            <person name="Palsson B.O."/>
            <person name="Wang J."/>
        </authorList>
    </citation>
    <scope>NUCLEOTIDE SEQUENCE [LARGE SCALE GENOMIC DNA]</scope>
    <source>
        <strain evidence="2">CHO K1 cell line</strain>
    </source>
</reference>
<dbReference type="EMBL" id="JH000284">
    <property type="protein sequence ID" value="EGV98974.1"/>
    <property type="molecule type" value="Genomic_DNA"/>
</dbReference>
<organism evidence="1 2">
    <name type="scientific">Cricetulus griseus</name>
    <name type="common">Chinese hamster</name>
    <name type="synonym">Cricetulus barabensis griseus</name>
    <dbReference type="NCBI Taxonomy" id="10029"/>
    <lineage>
        <taxon>Eukaryota</taxon>
        <taxon>Metazoa</taxon>
        <taxon>Chordata</taxon>
        <taxon>Craniata</taxon>
        <taxon>Vertebrata</taxon>
        <taxon>Euteleostomi</taxon>
        <taxon>Mammalia</taxon>
        <taxon>Eutheria</taxon>
        <taxon>Euarchontoglires</taxon>
        <taxon>Glires</taxon>
        <taxon>Rodentia</taxon>
        <taxon>Myomorpha</taxon>
        <taxon>Muroidea</taxon>
        <taxon>Cricetidae</taxon>
        <taxon>Cricetinae</taxon>
        <taxon>Cricetulus</taxon>
    </lineage>
</organism>
<gene>
    <name evidence="1" type="ORF">I79_008275</name>
</gene>
<protein>
    <submittedName>
        <fullName evidence="1">Uncharacterized protein</fullName>
    </submittedName>
</protein>
<evidence type="ECO:0000313" key="1">
    <source>
        <dbReference type="EMBL" id="EGV98974.1"/>
    </source>
</evidence>
<dbReference type="AlphaFoldDB" id="G3HCR1"/>
<sequence>MPAHATAPQQTVGLLVCPLPLAHSASDAVLLFSGHHTLNKPKWPSGDTSDILIPLQL</sequence>
<name>G3HCR1_CRIGR</name>
<evidence type="ECO:0000313" key="2">
    <source>
        <dbReference type="Proteomes" id="UP000001075"/>
    </source>
</evidence>